<dbReference type="EMBL" id="LR590484">
    <property type="protein sequence ID" value="VTR27556.1"/>
    <property type="molecule type" value="Genomic_DNA"/>
</dbReference>
<name>A0A4U9U3W5_9SPHI</name>
<keyword evidence="3 8" id="KW-1134">Transmembrane beta strand</keyword>
<dbReference type="GeneID" id="78460846"/>
<dbReference type="Pfam" id="PF00593">
    <property type="entry name" value="TonB_dep_Rec_b-barrel"/>
    <property type="match status" value="1"/>
</dbReference>
<evidence type="ECO:0000313" key="14">
    <source>
        <dbReference type="Proteomes" id="UP000308196"/>
    </source>
</evidence>
<dbReference type="InterPro" id="IPR023997">
    <property type="entry name" value="TonB-dep_OMP_SusC/RagA_CS"/>
</dbReference>
<evidence type="ECO:0000256" key="2">
    <source>
        <dbReference type="ARBA" id="ARBA00022448"/>
    </source>
</evidence>
<protein>
    <submittedName>
        <fullName evidence="13">Outer membrane cobalamin receptor protein</fullName>
    </submittedName>
</protein>
<dbReference type="SUPFAM" id="SSF49464">
    <property type="entry name" value="Carboxypeptidase regulatory domain-like"/>
    <property type="match status" value="1"/>
</dbReference>
<dbReference type="InterPro" id="IPR008969">
    <property type="entry name" value="CarboxyPept-like_regulatory"/>
</dbReference>
<dbReference type="RefSeq" id="WP_037532228.1">
    <property type="nucleotide sequence ID" value="NZ_LR590484.1"/>
</dbReference>
<keyword evidence="10" id="KW-0732">Signal</keyword>
<gene>
    <name evidence="13" type="ORF">NCTC11429_00002</name>
</gene>
<dbReference type="Gene3D" id="2.40.170.20">
    <property type="entry name" value="TonB-dependent receptor, beta-barrel domain"/>
    <property type="match status" value="1"/>
</dbReference>
<dbReference type="NCBIfam" id="TIGR04057">
    <property type="entry name" value="SusC_RagA_signa"/>
    <property type="match status" value="1"/>
</dbReference>
<dbReference type="KEGG" id="stha:NCTC11429_00002"/>
<keyword evidence="5 9" id="KW-0798">TonB box</keyword>
<keyword evidence="7 8" id="KW-0998">Cell outer membrane</keyword>
<evidence type="ECO:0000256" key="4">
    <source>
        <dbReference type="ARBA" id="ARBA00022692"/>
    </source>
</evidence>
<evidence type="ECO:0000256" key="6">
    <source>
        <dbReference type="ARBA" id="ARBA00023136"/>
    </source>
</evidence>
<comment type="similarity">
    <text evidence="8 9">Belongs to the TonB-dependent receptor family.</text>
</comment>
<dbReference type="InterPro" id="IPR039426">
    <property type="entry name" value="TonB-dep_rcpt-like"/>
</dbReference>
<keyword evidence="2 8" id="KW-0813">Transport</keyword>
<dbReference type="InterPro" id="IPR037066">
    <property type="entry name" value="Plug_dom_sf"/>
</dbReference>
<evidence type="ECO:0000259" key="12">
    <source>
        <dbReference type="Pfam" id="PF07715"/>
    </source>
</evidence>
<dbReference type="InterPro" id="IPR000531">
    <property type="entry name" value="Beta-barrel_TonB"/>
</dbReference>
<dbReference type="InterPro" id="IPR018247">
    <property type="entry name" value="EF_Hand_1_Ca_BS"/>
</dbReference>
<dbReference type="InterPro" id="IPR023996">
    <property type="entry name" value="TonB-dep_OMP_SusC/RagA"/>
</dbReference>
<reference evidence="13 14" key="1">
    <citation type="submission" date="2019-05" db="EMBL/GenBank/DDBJ databases">
        <authorList>
            <consortium name="Pathogen Informatics"/>
        </authorList>
    </citation>
    <scope>NUCLEOTIDE SEQUENCE [LARGE SCALE GENOMIC DNA]</scope>
    <source>
        <strain evidence="13 14">NCTC11429</strain>
    </source>
</reference>
<sequence>MKGLAFKTSVLGLSLLSCLGTAHLQAAPGGDSRWIGLVQQQDVRGVVRNEQGQGIAGVTVLVAGTTIGTSTAADGSYRIAMPKGKTQLQFSIVGYSSQTLTVTGSTLDVTMAQAGTVLDELVVVGYGSTTKKDLTGAVNTVSSKDFNGGLVGSPEQLINGKTAGVQVMANSGSPSSGSTIRIRGGASLSASNDPLIVLDGVPLETGGISGNSGNFLSLINPNDIESMTVLKDASSTAIYGSRASNGVLLITTKKGKGDALRLSFSSIVSLQQALGVADMMSREEFAGLINSKGTASQKALLGNASTDWLSEVFQDAIGTDNNLSLQGKIGTALPFRASVGYYNQQGTLRTDRTDRMTGALVLSPTFFDKHLSVNLNVKGARNNNRFANTDAIWSAVAFNPTQPIYSGKDVYGGYYESLDNAGLPATGANLNPLGLLNQEKHRSTVNRAVGNLDLDYKLHVLPELKAHLTLGYDYAKGDGYNHIPASAASNFSIGGAYDSYEQTLKNKLFTGYLNYNKLFADIKSTFDLTVGHDYQFWSARRPPIVYYNDAGDVRSTAIASDERHTLISWYGRLNYNYDSRYLLTATVRRDGTSRFSPENRWGTFPSVALAWRLSQEPFMQSIAFLDDLKLRASYGVTGQQEGIGNYGYLPVYNQGTAYAQYRFGEQYHLVYRPMVYNRDLRWETTKAFNYGVDFALWKNRVSGAVEYYSRKTHDLLANVPVAAGTNFDQNATINVGNVESRGFEFQLNTVPIQKDNLRWEVNFNATNQHMKVTNIALVQDATAVGSYVGPNVSGRGIQILTTGYQPYMFYVYKQLYNEAGKPLEGVYADLNGDGAIDEKDLYRYQSPAPKWIFGFNTQLTYKKWTAATTLRANLGNYVFNNTKMNLSAWETLQYVDPAINNLHRDYFHTGFQSRQYYSDYYVENASFLRMENLTLNYSFGKVGRISSLRVGAVAQNVFIISNYSGVDPEVPNGFDSSFYPRSRTFSLSVNMDF</sequence>
<evidence type="ECO:0000256" key="5">
    <source>
        <dbReference type="ARBA" id="ARBA00023077"/>
    </source>
</evidence>
<comment type="subcellular location">
    <subcellularLocation>
        <location evidence="1 8">Cell outer membrane</location>
        <topology evidence="1 8">Multi-pass membrane protein</topology>
    </subcellularLocation>
</comment>
<organism evidence="13 14">
    <name type="scientific">Sphingobacterium thalpophilum</name>
    <dbReference type="NCBI Taxonomy" id="259"/>
    <lineage>
        <taxon>Bacteria</taxon>
        <taxon>Pseudomonadati</taxon>
        <taxon>Bacteroidota</taxon>
        <taxon>Sphingobacteriia</taxon>
        <taxon>Sphingobacteriales</taxon>
        <taxon>Sphingobacteriaceae</taxon>
        <taxon>Sphingobacterium</taxon>
    </lineage>
</organism>
<dbReference type="Gene3D" id="2.170.130.10">
    <property type="entry name" value="TonB-dependent receptor, plug domain"/>
    <property type="match status" value="1"/>
</dbReference>
<dbReference type="Proteomes" id="UP000308196">
    <property type="component" value="Chromosome"/>
</dbReference>
<dbReference type="PROSITE" id="PS51257">
    <property type="entry name" value="PROKAR_LIPOPROTEIN"/>
    <property type="match status" value="1"/>
</dbReference>
<dbReference type="NCBIfam" id="TIGR04056">
    <property type="entry name" value="OMP_RagA_SusC"/>
    <property type="match status" value="1"/>
</dbReference>
<dbReference type="AlphaFoldDB" id="A0A4U9U3W5"/>
<dbReference type="PROSITE" id="PS52016">
    <property type="entry name" value="TONB_DEPENDENT_REC_3"/>
    <property type="match status" value="1"/>
</dbReference>
<feature type="domain" description="TonB-dependent receptor-like beta-barrel" evidence="11">
    <location>
        <begin position="411"/>
        <end position="956"/>
    </location>
</feature>
<evidence type="ECO:0000256" key="10">
    <source>
        <dbReference type="SAM" id="SignalP"/>
    </source>
</evidence>
<dbReference type="Gene3D" id="2.60.40.1120">
    <property type="entry name" value="Carboxypeptidase-like, regulatory domain"/>
    <property type="match status" value="1"/>
</dbReference>
<dbReference type="InterPro" id="IPR036942">
    <property type="entry name" value="Beta-barrel_TonB_sf"/>
</dbReference>
<dbReference type="Pfam" id="PF07715">
    <property type="entry name" value="Plug"/>
    <property type="match status" value="1"/>
</dbReference>
<dbReference type="Pfam" id="PF13715">
    <property type="entry name" value="CarbopepD_reg_2"/>
    <property type="match status" value="1"/>
</dbReference>
<dbReference type="GO" id="GO:0009279">
    <property type="term" value="C:cell outer membrane"/>
    <property type="evidence" value="ECO:0007669"/>
    <property type="project" value="UniProtKB-SubCell"/>
</dbReference>
<proteinExistence type="inferred from homology"/>
<accession>A0A4U9U3W5</accession>
<evidence type="ECO:0000256" key="9">
    <source>
        <dbReference type="RuleBase" id="RU003357"/>
    </source>
</evidence>
<keyword evidence="13" id="KW-0675">Receptor</keyword>
<evidence type="ECO:0000313" key="13">
    <source>
        <dbReference type="EMBL" id="VTR27556.1"/>
    </source>
</evidence>
<keyword evidence="6 8" id="KW-0472">Membrane</keyword>
<keyword evidence="4 8" id="KW-0812">Transmembrane</keyword>
<dbReference type="STRING" id="1123265.GCA_000686625_00617"/>
<evidence type="ECO:0000256" key="7">
    <source>
        <dbReference type="ARBA" id="ARBA00023237"/>
    </source>
</evidence>
<dbReference type="InterPro" id="IPR012910">
    <property type="entry name" value="Plug_dom"/>
</dbReference>
<dbReference type="SUPFAM" id="SSF56935">
    <property type="entry name" value="Porins"/>
    <property type="match status" value="1"/>
</dbReference>
<evidence type="ECO:0000256" key="1">
    <source>
        <dbReference type="ARBA" id="ARBA00004571"/>
    </source>
</evidence>
<dbReference type="PROSITE" id="PS00018">
    <property type="entry name" value="EF_HAND_1"/>
    <property type="match status" value="1"/>
</dbReference>
<evidence type="ECO:0000256" key="8">
    <source>
        <dbReference type="PROSITE-ProRule" id="PRU01360"/>
    </source>
</evidence>
<evidence type="ECO:0000259" key="11">
    <source>
        <dbReference type="Pfam" id="PF00593"/>
    </source>
</evidence>
<feature type="domain" description="TonB-dependent receptor plug" evidence="12">
    <location>
        <begin position="131"/>
        <end position="247"/>
    </location>
</feature>
<feature type="signal peptide" evidence="10">
    <location>
        <begin position="1"/>
        <end position="26"/>
    </location>
</feature>
<evidence type="ECO:0000256" key="3">
    <source>
        <dbReference type="ARBA" id="ARBA00022452"/>
    </source>
</evidence>
<feature type="chain" id="PRO_5021014200" evidence="10">
    <location>
        <begin position="27"/>
        <end position="993"/>
    </location>
</feature>